<dbReference type="Gene3D" id="3.30.420.10">
    <property type="entry name" value="Ribonuclease H-like superfamily/Ribonuclease H"/>
    <property type="match status" value="1"/>
</dbReference>
<proteinExistence type="predicted"/>
<dbReference type="InterPro" id="IPR048519">
    <property type="entry name" value="Gfd2/YDR514C-like_C"/>
</dbReference>
<dbReference type="GO" id="GO:0005634">
    <property type="term" value="C:nucleus"/>
    <property type="evidence" value="ECO:0007669"/>
    <property type="project" value="TreeGrafter"/>
</dbReference>
<accession>A0A6A5W005</accession>
<feature type="non-terminal residue" evidence="2">
    <location>
        <position position="1"/>
    </location>
</feature>
<dbReference type="PANTHER" id="PTHR28083:SF1">
    <property type="entry name" value="GOOD FOR FULL DBP5 ACTIVITY PROTEIN 2"/>
    <property type="match status" value="1"/>
</dbReference>
<protein>
    <recommendedName>
        <fullName evidence="1">Gfd2/YDR514C-like C-terminal domain-containing protein</fullName>
    </recommendedName>
</protein>
<dbReference type="OrthoDB" id="5953249at2759"/>
<dbReference type="Proteomes" id="UP000799779">
    <property type="component" value="Unassembled WGS sequence"/>
</dbReference>
<dbReference type="GO" id="GO:0003676">
    <property type="term" value="F:nucleic acid binding"/>
    <property type="evidence" value="ECO:0007669"/>
    <property type="project" value="InterPro"/>
</dbReference>
<dbReference type="AlphaFoldDB" id="A0A6A5W005"/>
<dbReference type="EMBL" id="ML977703">
    <property type="protein sequence ID" value="KAF1993461.1"/>
    <property type="molecule type" value="Genomic_DNA"/>
</dbReference>
<organism evidence="2 3">
    <name type="scientific">Amniculicola lignicola CBS 123094</name>
    <dbReference type="NCBI Taxonomy" id="1392246"/>
    <lineage>
        <taxon>Eukaryota</taxon>
        <taxon>Fungi</taxon>
        <taxon>Dikarya</taxon>
        <taxon>Ascomycota</taxon>
        <taxon>Pezizomycotina</taxon>
        <taxon>Dothideomycetes</taxon>
        <taxon>Pleosporomycetidae</taxon>
        <taxon>Pleosporales</taxon>
        <taxon>Amniculicolaceae</taxon>
        <taxon>Amniculicola</taxon>
    </lineage>
</organism>
<sequence length="317" mass="34707">ILRHFLGFLLPDAPSLLNSAIVLGLDTVRWENKPHPITEIGIAEWDGFINPGKDVGTHCENALINIRAAHMRLKLHAHLLNKQAGAGDPENFIFGKTVFVDEDTAKQALAVVFKRRDFENGPLVPVILIGHGIAADIANLKETLGVDVLAYHSIVKIIDTQALASTIPSLSYSRTAGHNATTISLQMLLAHFGIPIEAFNTAGNDVTYTLILAILLCYNDQSTAVPRPTQNNVHISTVIRNLKTVCSEQEALPFGDEKWCTRCSGVGHFRKECRTDLSCEYCVTSSSPKAQQTAYTHMVEKCLFKANLVGSPRPNSE</sequence>
<dbReference type="SUPFAM" id="SSF53098">
    <property type="entry name" value="Ribonuclease H-like"/>
    <property type="match status" value="1"/>
</dbReference>
<evidence type="ECO:0000313" key="3">
    <source>
        <dbReference type="Proteomes" id="UP000799779"/>
    </source>
</evidence>
<feature type="domain" description="Gfd2/YDR514C-like C-terminal" evidence="1">
    <location>
        <begin position="23"/>
        <end position="214"/>
    </location>
</feature>
<evidence type="ECO:0000259" key="1">
    <source>
        <dbReference type="Pfam" id="PF21762"/>
    </source>
</evidence>
<keyword evidence="3" id="KW-1185">Reference proteome</keyword>
<dbReference type="InterPro" id="IPR040151">
    <property type="entry name" value="Gfd2/YDR514C-like"/>
</dbReference>
<evidence type="ECO:0000313" key="2">
    <source>
        <dbReference type="EMBL" id="KAF1993461.1"/>
    </source>
</evidence>
<dbReference type="InterPro" id="IPR036397">
    <property type="entry name" value="RNaseH_sf"/>
</dbReference>
<name>A0A6A5W005_9PLEO</name>
<gene>
    <name evidence="2" type="ORF">P154DRAFT_399986</name>
</gene>
<reference evidence="2" key="1">
    <citation type="journal article" date="2020" name="Stud. Mycol.">
        <title>101 Dothideomycetes genomes: a test case for predicting lifestyles and emergence of pathogens.</title>
        <authorList>
            <person name="Haridas S."/>
            <person name="Albert R."/>
            <person name="Binder M."/>
            <person name="Bloem J."/>
            <person name="Labutti K."/>
            <person name="Salamov A."/>
            <person name="Andreopoulos B."/>
            <person name="Baker S."/>
            <person name="Barry K."/>
            <person name="Bills G."/>
            <person name="Bluhm B."/>
            <person name="Cannon C."/>
            <person name="Castanera R."/>
            <person name="Culley D."/>
            <person name="Daum C."/>
            <person name="Ezra D."/>
            <person name="Gonzalez J."/>
            <person name="Henrissat B."/>
            <person name="Kuo A."/>
            <person name="Liang C."/>
            <person name="Lipzen A."/>
            <person name="Lutzoni F."/>
            <person name="Magnuson J."/>
            <person name="Mondo S."/>
            <person name="Nolan M."/>
            <person name="Ohm R."/>
            <person name="Pangilinan J."/>
            <person name="Park H.-J."/>
            <person name="Ramirez L."/>
            <person name="Alfaro M."/>
            <person name="Sun H."/>
            <person name="Tritt A."/>
            <person name="Yoshinaga Y."/>
            <person name="Zwiers L.-H."/>
            <person name="Turgeon B."/>
            <person name="Goodwin S."/>
            <person name="Spatafora J."/>
            <person name="Crous P."/>
            <person name="Grigoriev I."/>
        </authorList>
    </citation>
    <scope>NUCLEOTIDE SEQUENCE</scope>
    <source>
        <strain evidence="2">CBS 123094</strain>
    </source>
</reference>
<dbReference type="Pfam" id="PF21762">
    <property type="entry name" value="DEDDh_C"/>
    <property type="match status" value="1"/>
</dbReference>
<dbReference type="InterPro" id="IPR012337">
    <property type="entry name" value="RNaseH-like_sf"/>
</dbReference>
<dbReference type="PANTHER" id="PTHR28083">
    <property type="entry name" value="GOOD FOR FULL DBP5 ACTIVITY PROTEIN 2"/>
    <property type="match status" value="1"/>
</dbReference>
<feature type="non-terminal residue" evidence="2">
    <location>
        <position position="317"/>
    </location>
</feature>